<dbReference type="AlphaFoldDB" id="X1RDG0"/>
<dbReference type="GO" id="GO:0016020">
    <property type="term" value="C:membrane"/>
    <property type="evidence" value="ECO:0007669"/>
    <property type="project" value="UniProtKB-SubCell"/>
</dbReference>
<comment type="subcellular location">
    <subcellularLocation>
        <location evidence="1">Membrane</location>
        <topology evidence="1">Multi-pass membrane protein</topology>
    </subcellularLocation>
</comment>
<dbReference type="GO" id="GO:0042773">
    <property type="term" value="P:ATP synthesis coupled electron transport"/>
    <property type="evidence" value="ECO:0007669"/>
    <property type="project" value="InterPro"/>
</dbReference>
<keyword evidence="2 5" id="KW-0812">Transmembrane</keyword>
<dbReference type="PANTHER" id="PTHR42829:SF2">
    <property type="entry name" value="NADH-UBIQUINONE OXIDOREDUCTASE CHAIN 5"/>
    <property type="match status" value="1"/>
</dbReference>
<keyword evidence="3 5" id="KW-1133">Transmembrane helix</keyword>
<dbReference type="PRINTS" id="PR01434">
    <property type="entry name" value="NADHDHGNASE5"/>
</dbReference>
<protein>
    <recommendedName>
        <fullName evidence="6">NADH:quinone oxidoreductase/Mrp antiporter transmembrane domain-containing protein</fullName>
    </recommendedName>
</protein>
<name>X1RDG0_9ZZZZ</name>
<gene>
    <name evidence="7" type="ORF">S06H3_59980</name>
</gene>
<feature type="transmembrane region" description="Helical" evidence="5">
    <location>
        <begin position="44"/>
        <end position="63"/>
    </location>
</feature>
<organism evidence="7">
    <name type="scientific">marine sediment metagenome</name>
    <dbReference type="NCBI Taxonomy" id="412755"/>
    <lineage>
        <taxon>unclassified sequences</taxon>
        <taxon>metagenomes</taxon>
        <taxon>ecological metagenomes</taxon>
    </lineage>
</organism>
<evidence type="ECO:0000256" key="3">
    <source>
        <dbReference type="ARBA" id="ARBA00022989"/>
    </source>
</evidence>
<comment type="caution">
    <text evidence="7">The sequence shown here is derived from an EMBL/GenBank/DDBJ whole genome shotgun (WGS) entry which is preliminary data.</text>
</comment>
<evidence type="ECO:0000256" key="5">
    <source>
        <dbReference type="SAM" id="Phobius"/>
    </source>
</evidence>
<accession>X1RDG0</accession>
<proteinExistence type="predicted"/>
<feature type="transmembrane region" description="Helical" evidence="5">
    <location>
        <begin position="107"/>
        <end position="130"/>
    </location>
</feature>
<feature type="non-terminal residue" evidence="7">
    <location>
        <position position="131"/>
    </location>
</feature>
<evidence type="ECO:0000259" key="6">
    <source>
        <dbReference type="Pfam" id="PF00361"/>
    </source>
</evidence>
<dbReference type="EMBL" id="BARV01039060">
    <property type="protein sequence ID" value="GAI53629.1"/>
    <property type="molecule type" value="Genomic_DNA"/>
</dbReference>
<dbReference type="InterPro" id="IPR003945">
    <property type="entry name" value="NU5C-like"/>
</dbReference>
<feature type="domain" description="NADH:quinone oxidoreductase/Mrp antiporter transmembrane" evidence="6">
    <location>
        <begin position="13"/>
        <end position="130"/>
    </location>
</feature>
<evidence type="ECO:0000256" key="2">
    <source>
        <dbReference type="ARBA" id="ARBA00022692"/>
    </source>
</evidence>
<evidence type="ECO:0000256" key="1">
    <source>
        <dbReference type="ARBA" id="ARBA00004141"/>
    </source>
</evidence>
<dbReference type="Pfam" id="PF00361">
    <property type="entry name" value="Proton_antipo_M"/>
    <property type="match status" value="1"/>
</dbReference>
<evidence type="ECO:0000313" key="7">
    <source>
        <dbReference type="EMBL" id="GAI53629.1"/>
    </source>
</evidence>
<keyword evidence="4 5" id="KW-0472">Membrane</keyword>
<dbReference type="GO" id="GO:0003954">
    <property type="term" value="F:NADH dehydrogenase activity"/>
    <property type="evidence" value="ECO:0007669"/>
    <property type="project" value="TreeGrafter"/>
</dbReference>
<feature type="transmembrane region" description="Helical" evidence="5">
    <location>
        <begin position="75"/>
        <end position="95"/>
    </location>
</feature>
<reference evidence="7" key="1">
    <citation type="journal article" date="2014" name="Front. Microbiol.">
        <title>High frequency of phylogenetically diverse reductive dehalogenase-homologous genes in deep subseafloor sedimentary metagenomes.</title>
        <authorList>
            <person name="Kawai M."/>
            <person name="Futagami T."/>
            <person name="Toyoda A."/>
            <person name="Takaki Y."/>
            <person name="Nishi S."/>
            <person name="Hori S."/>
            <person name="Arai W."/>
            <person name="Tsubouchi T."/>
            <person name="Morono Y."/>
            <person name="Uchiyama I."/>
            <person name="Ito T."/>
            <person name="Fujiyama A."/>
            <person name="Inagaki F."/>
            <person name="Takami H."/>
        </authorList>
    </citation>
    <scope>NUCLEOTIDE SEQUENCE</scope>
    <source>
        <strain evidence="7">Expedition CK06-06</strain>
    </source>
</reference>
<evidence type="ECO:0000256" key="4">
    <source>
        <dbReference type="ARBA" id="ARBA00023136"/>
    </source>
</evidence>
<dbReference type="GO" id="GO:0015990">
    <property type="term" value="P:electron transport coupled proton transport"/>
    <property type="evidence" value="ECO:0007669"/>
    <property type="project" value="TreeGrafter"/>
</dbReference>
<dbReference type="InterPro" id="IPR001750">
    <property type="entry name" value="ND/Mrp_TM"/>
</dbReference>
<sequence length="131" mass="14051">MVQSGELTVGIRTTAGILIFLGVIGKSAQFPLHTWLSEAMTSHISAKVVVNSTGMISLGIYILIKVFPVFSQPCLTIMAYWGSITSLVAAIIATTQTDIKQVFTYSAISHAGFMILGLGLGAYIPSFFYLI</sequence>
<dbReference type="PANTHER" id="PTHR42829">
    <property type="entry name" value="NADH-UBIQUINONE OXIDOREDUCTASE CHAIN 5"/>
    <property type="match status" value="1"/>
</dbReference>
<dbReference type="GO" id="GO:0008137">
    <property type="term" value="F:NADH dehydrogenase (ubiquinone) activity"/>
    <property type="evidence" value="ECO:0007669"/>
    <property type="project" value="InterPro"/>
</dbReference>